<dbReference type="SMART" id="SM00387">
    <property type="entry name" value="HATPase_c"/>
    <property type="match status" value="1"/>
</dbReference>
<protein>
    <recommendedName>
        <fullName evidence="3">histidine kinase</fullName>
        <ecNumber evidence="3">2.7.13.3</ecNumber>
    </recommendedName>
</protein>
<dbReference type="CDD" id="cd06225">
    <property type="entry name" value="HAMP"/>
    <property type="match status" value="1"/>
</dbReference>
<dbReference type="PROSITE" id="PS50109">
    <property type="entry name" value="HIS_KIN"/>
    <property type="match status" value="1"/>
</dbReference>
<dbReference type="GO" id="GO:0016020">
    <property type="term" value="C:membrane"/>
    <property type="evidence" value="ECO:0007669"/>
    <property type="project" value="UniProtKB-SubCell"/>
</dbReference>
<feature type="domain" description="Histidine kinase" evidence="12">
    <location>
        <begin position="247"/>
        <end position="465"/>
    </location>
</feature>
<dbReference type="Pfam" id="PF00672">
    <property type="entry name" value="HAMP"/>
    <property type="match status" value="1"/>
</dbReference>
<dbReference type="OrthoDB" id="9786919at2"/>
<dbReference type="EMBL" id="SLUN01000041">
    <property type="protein sequence ID" value="TCL58636.1"/>
    <property type="molecule type" value="Genomic_DNA"/>
</dbReference>
<sequence length="465" mass="51890">MKRRSIFYQQLFSHLTIILFMALSLAGMVFYFLYHVYHGNLQQRQVELRARIVRLADLFEPRLKAGAIPPGREWQLASQALGGRLWLEDFAGRVIGGTRPPQEVRLPQATRPWRKIRQRLYFAATSQGDGLTVATPVALRNGRGKLIAYYSLPSLRRGVLKWLFRFYIFQFGVGLTVALLLGVLLARKITRSIADIAAAAAGFAAGDYQRRTRTTGPDELGQLGRNFNAMAEAIVHHQKSQSEFFTHVSHDLKTPLSCIKATTEALLDGIAATPRELQRYLQNILRESDHMSRLVHELLETARLEAGQIAVRAEPVDLEALLKREAEKLEALIKEKQLALTIRIGAARRRVLADPSRLEQVLDNLLSNAIRYSPPGAPIEIAVLEDEPMVQINIRDHGEGIAEAELPLIWERFYRTDKSRGSDTGGSGLGLFICRGLVEAMGGSVNVQSAKGKGSVFMLRLPAVE</sequence>
<keyword evidence="10 11" id="KW-0472">Membrane</keyword>
<gene>
    <name evidence="14" type="ORF">EDC14_104129</name>
</gene>
<dbReference type="SMART" id="SM00304">
    <property type="entry name" value="HAMP"/>
    <property type="match status" value="1"/>
</dbReference>
<dbReference type="Pfam" id="PF02518">
    <property type="entry name" value="HATPase_c"/>
    <property type="match status" value="1"/>
</dbReference>
<keyword evidence="4" id="KW-0597">Phosphoprotein</keyword>
<dbReference type="GO" id="GO:0000156">
    <property type="term" value="F:phosphorelay response regulator activity"/>
    <property type="evidence" value="ECO:0007669"/>
    <property type="project" value="TreeGrafter"/>
</dbReference>
<evidence type="ECO:0000256" key="9">
    <source>
        <dbReference type="ARBA" id="ARBA00023012"/>
    </source>
</evidence>
<keyword evidence="11" id="KW-0812">Transmembrane</keyword>
<evidence type="ECO:0000256" key="3">
    <source>
        <dbReference type="ARBA" id="ARBA00012438"/>
    </source>
</evidence>
<dbReference type="PANTHER" id="PTHR42878">
    <property type="entry name" value="TWO-COMPONENT HISTIDINE KINASE"/>
    <property type="match status" value="1"/>
</dbReference>
<dbReference type="SUPFAM" id="SSF158472">
    <property type="entry name" value="HAMP domain-like"/>
    <property type="match status" value="1"/>
</dbReference>
<dbReference type="FunFam" id="1.10.287.130:FF:000001">
    <property type="entry name" value="Two-component sensor histidine kinase"/>
    <property type="match status" value="1"/>
</dbReference>
<organism evidence="14 15">
    <name type="scientific">Hydrogenispora ethanolica</name>
    <dbReference type="NCBI Taxonomy" id="1082276"/>
    <lineage>
        <taxon>Bacteria</taxon>
        <taxon>Bacillati</taxon>
        <taxon>Bacillota</taxon>
        <taxon>Hydrogenispora</taxon>
    </lineage>
</organism>
<dbReference type="EC" id="2.7.13.3" evidence="3"/>
<keyword evidence="7 14" id="KW-0418">Kinase</keyword>
<evidence type="ECO:0000256" key="6">
    <source>
        <dbReference type="ARBA" id="ARBA00022741"/>
    </source>
</evidence>
<accession>A0A4R1R044</accession>
<dbReference type="SUPFAM" id="SSF55874">
    <property type="entry name" value="ATPase domain of HSP90 chaperone/DNA topoisomerase II/histidine kinase"/>
    <property type="match status" value="1"/>
</dbReference>
<evidence type="ECO:0000313" key="14">
    <source>
        <dbReference type="EMBL" id="TCL58636.1"/>
    </source>
</evidence>
<dbReference type="Gene3D" id="1.10.287.130">
    <property type="match status" value="1"/>
</dbReference>
<evidence type="ECO:0000313" key="15">
    <source>
        <dbReference type="Proteomes" id="UP000295008"/>
    </source>
</evidence>
<dbReference type="SUPFAM" id="SSF47384">
    <property type="entry name" value="Homodimeric domain of signal transducing histidine kinase"/>
    <property type="match status" value="1"/>
</dbReference>
<dbReference type="InterPro" id="IPR003661">
    <property type="entry name" value="HisK_dim/P_dom"/>
</dbReference>
<dbReference type="SMART" id="SM00388">
    <property type="entry name" value="HisKA"/>
    <property type="match status" value="1"/>
</dbReference>
<dbReference type="RefSeq" id="WP_132016767.1">
    <property type="nucleotide sequence ID" value="NZ_SLUN01000041.1"/>
</dbReference>
<evidence type="ECO:0000256" key="7">
    <source>
        <dbReference type="ARBA" id="ARBA00022777"/>
    </source>
</evidence>
<name>A0A4R1R044_HYDET</name>
<dbReference type="Proteomes" id="UP000295008">
    <property type="component" value="Unassembled WGS sequence"/>
</dbReference>
<dbReference type="Pfam" id="PF00512">
    <property type="entry name" value="HisKA"/>
    <property type="match status" value="1"/>
</dbReference>
<dbReference type="InterPro" id="IPR005467">
    <property type="entry name" value="His_kinase_dom"/>
</dbReference>
<dbReference type="InterPro" id="IPR050351">
    <property type="entry name" value="BphY/WalK/GraS-like"/>
</dbReference>
<evidence type="ECO:0000256" key="2">
    <source>
        <dbReference type="ARBA" id="ARBA00004370"/>
    </source>
</evidence>
<proteinExistence type="predicted"/>
<evidence type="ECO:0000256" key="8">
    <source>
        <dbReference type="ARBA" id="ARBA00022840"/>
    </source>
</evidence>
<keyword evidence="5" id="KW-0808">Transferase</keyword>
<evidence type="ECO:0000256" key="4">
    <source>
        <dbReference type="ARBA" id="ARBA00022553"/>
    </source>
</evidence>
<dbReference type="GO" id="GO:0005524">
    <property type="term" value="F:ATP binding"/>
    <property type="evidence" value="ECO:0007669"/>
    <property type="project" value="UniProtKB-KW"/>
</dbReference>
<comment type="catalytic activity">
    <reaction evidence="1">
        <text>ATP + protein L-histidine = ADP + protein N-phospho-L-histidine.</text>
        <dbReference type="EC" id="2.7.13.3"/>
    </reaction>
</comment>
<evidence type="ECO:0000256" key="11">
    <source>
        <dbReference type="SAM" id="Phobius"/>
    </source>
</evidence>
<keyword evidence="6" id="KW-0547">Nucleotide-binding</keyword>
<feature type="domain" description="HAMP" evidence="13">
    <location>
        <begin position="187"/>
        <end position="239"/>
    </location>
</feature>
<evidence type="ECO:0000256" key="1">
    <source>
        <dbReference type="ARBA" id="ARBA00000085"/>
    </source>
</evidence>
<dbReference type="Gene3D" id="6.10.340.10">
    <property type="match status" value="1"/>
</dbReference>
<dbReference type="CDD" id="cd00082">
    <property type="entry name" value="HisKA"/>
    <property type="match status" value="1"/>
</dbReference>
<evidence type="ECO:0000256" key="5">
    <source>
        <dbReference type="ARBA" id="ARBA00022679"/>
    </source>
</evidence>
<comment type="caution">
    <text evidence="14">The sequence shown here is derived from an EMBL/GenBank/DDBJ whole genome shotgun (WGS) entry which is preliminary data.</text>
</comment>
<dbReference type="Gene3D" id="3.30.565.10">
    <property type="entry name" value="Histidine kinase-like ATPase, C-terminal domain"/>
    <property type="match status" value="1"/>
</dbReference>
<evidence type="ECO:0000259" key="13">
    <source>
        <dbReference type="PROSITE" id="PS50885"/>
    </source>
</evidence>
<dbReference type="PANTHER" id="PTHR42878:SF7">
    <property type="entry name" value="SENSOR HISTIDINE KINASE GLRK"/>
    <property type="match status" value="1"/>
</dbReference>
<dbReference type="InterPro" id="IPR036097">
    <property type="entry name" value="HisK_dim/P_sf"/>
</dbReference>
<dbReference type="AlphaFoldDB" id="A0A4R1R044"/>
<dbReference type="GO" id="GO:0030295">
    <property type="term" value="F:protein kinase activator activity"/>
    <property type="evidence" value="ECO:0007669"/>
    <property type="project" value="TreeGrafter"/>
</dbReference>
<dbReference type="InterPro" id="IPR003594">
    <property type="entry name" value="HATPase_dom"/>
</dbReference>
<dbReference type="PRINTS" id="PR00344">
    <property type="entry name" value="BCTRLSENSOR"/>
</dbReference>
<evidence type="ECO:0000259" key="12">
    <source>
        <dbReference type="PROSITE" id="PS50109"/>
    </source>
</evidence>
<dbReference type="FunFam" id="3.30.565.10:FF:000006">
    <property type="entry name" value="Sensor histidine kinase WalK"/>
    <property type="match status" value="1"/>
</dbReference>
<dbReference type="InterPro" id="IPR003660">
    <property type="entry name" value="HAMP_dom"/>
</dbReference>
<keyword evidence="8" id="KW-0067">ATP-binding</keyword>
<evidence type="ECO:0000256" key="10">
    <source>
        <dbReference type="ARBA" id="ARBA00023136"/>
    </source>
</evidence>
<keyword evidence="11" id="KW-1133">Transmembrane helix</keyword>
<feature type="transmembrane region" description="Helical" evidence="11">
    <location>
        <begin position="12"/>
        <end position="34"/>
    </location>
</feature>
<dbReference type="CDD" id="cd00075">
    <property type="entry name" value="HATPase"/>
    <property type="match status" value="1"/>
</dbReference>
<dbReference type="InterPro" id="IPR036890">
    <property type="entry name" value="HATPase_C_sf"/>
</dbReference>
<dbReference type="GO" id="GO:0000155">
    <property type="term" value="F:phosphorelay sensor kinase activity"/>
    <property type="evidence" value="ECO:0007669"/>
    <property type="project" value="InterPro"/>
</dbReference>
<feature type="transmembrane region" description="Helical" evidence="11">
    <location>
        <begin position="162"/>
        <end position="186"/>
    </location>
</feature>
<dbReference type="InterPro" id="IPR004358">
    <property type="entry name" value="Sig_transdc_His_kin-like_C"/>
</dbReference>
<keyword evidence="9" id="KW-0902">Two-component regulatory system</keyword>
<keyword evidence="15" id="KW-1185">Reference proteome</keyword>
<reference evidence="14 15" key="1">
    <citation type="submission" date="2019-03" db="EMBL/GenBank/DDBJ databases">
        <title>Genomic Encyclopedia of Type Strains, Phase IV (KMG-IV): sequencing the most valuable type-strain genomes for metagenomic binning, comparative biology and taxonomic classification.</title>
        <authorList>
            <person name="Goeker M."/>
        </authorList>
    </citation>
    <scope>NUCLEOTIDE SEQUENCE [LARGE SCALE GENOMIC DNA]</scope>
    <source>
        <strain evidence="14 15">LX-B</strain>
    </source>
</reference>
<dbReference type="GO" id="GO:0007234">
    <property type="term" value="P:osmosensory signaling via phosphorelay pathway"/>
    <property type="evidence" value="ECO:0007669"/>
    <property type="project" value="TreeGrafter"/>
</dbReference>
<dbReference type="PROSITE" id="PS50885">
    <property type="entry name" value="HAMP"/>
    <property type="match status" value="1"/>
</dbReference>
<comment type="subcellular location">
    <subcellularLocation>
        <location evidence="2">Membrane</location>
    </subcellularLocation>
</comment>